<protein>
    <submittedName>
        <fullName evidence="3">Uncharacterized protein</fullName>
    </submittedName>
</protein>
<keyword evidence="4" id="KW-1185">Reference proteome</keyword>
<sequence>MAKIAYASVILVVVLLSMPSILNADSDFMIETTGLKVDNKLAMSDTVDEWFKWMWGPKAGLMGTGDYYDEAVAGALASKKPEKAEAPAFAPSSWTLRHL</sequence>
<dbReference type="AlphaFoldDB" id="A0A9Q0JP43"/>
<organism evidence="3 4">
    <name type="scientific">Turnera subulata</name>
    <dbReference type="NCBI Taxonomy" id="218843"/>
    <lineage>
        <taxon>Eukaryota</taxon>
        <taxon>Viridiplantae</taxon>
        <taxon>Streptophyta</taxon>
        <taxon>Embryophyta</taxon>
        <taxon>Tracheophyta</taxon>
        <taxon>Spermatophyta</taxon>
        <taxon>Magnoliopsida</taxon>
        <taxon>eudicotyledons</taxon>
        <taxon>Gunneridae</taxon>
        <taxon>Pentapetalae</taxon>
        <taxon>rosids</taxon>
        <taxon>fabids</taxon>
        <taxon>Malpighiales</taxon>
        <taxon>Passifloraceae</taxon>
        <taxon>Turnera</taxon>
    </lineage>
</organism>
<keyword evidence="2" id="KW-0732">Signal</keyword>
<dbReference type="EMBL" id="JAKUCV010000438">
    <property type="protein sequence ID" value="KAJ4849991.1"/>
    <property type="molecule type" value="Genomic_DNA"/>
</dbReference>
<evidence type="ECO:0000313" key="4">
    <source>
        <dbReference type="Proteomes" id="UP001141552"/>
    </source>
</evidence>
<evidence type="ECO:0000313" key="3">
    <source>
        <dbReference type="EMBL" id="KAJ4849991.1"/>
    </source>
</evidence>
<feature type="chain" id="PRO_5040392814" evidence="2">
    <location>
        <begin position="25"/>
        <end position="99"/>
    </location>
</feature>
<evidence type="ECO:0000256" key="1">
    <source>
        <dbReference type="SAM" id="MobiDB-lite"/>
    </source>
</evidence>
<reference evidence="3" key="2">
    <citation type="journal article" date="2023" name="Plants (Basel)">
        <title>Annotation of the Turnera subulata (Passifloraceae) Draft Genome Reveals the S-Locus Evolved after the Divergence of Turneroideae from Passifloroideae in a Stepwise Manner.</title>
        <authorList>
            <person name="Henning P.M."/>
            <person name="Roalson E.H."/>
            <person name="Mir W."/>
            <person name="McCubbin A.G."/>
            <person name="Shore J.S."/>
        </authorList>
    </citation>
    <scope>NUCLEOTIDE SEQUENCE</scope>
    <source>
        <strain evidence="3">F60SS</strain>
    </source>
</reference>
<evidence type="ECO:0000256" key="2">
    <source>
        <dbReference type="SAM" id="SignalP"/>
    </source>
</evidence>
<comment type="caution">
    <text evidence="3">The sequence shown here is derived from an EMBL/GenBank/DDBJ whole genome shotgun (WGS) entry which is preliminary data.</text>
</comment>
<name>A0A9Q0JP43_9ROSI</name>
<gene>
    <name evidence="3" type="ORF">Tsubulata_016225</name>
</gene>
<accession>A0A9Q0JP43</accession>
<reference evidence="3" key="1">
    <citation type="submission" date="2022-02" db="EMBL/GenBank/DDBJ databases">
        <authorList>
            <person name="Henning P.M."/>
            <person name="McCubbin A.G."/>
            <person name="Shore J.S."/>
        </authorList>
    </citation>
    <scope>NUCLEOTIDE SEQUENCE</scope>
    <source>
        <strain evidence="3">F60SS</strain>
        <tissue evidence="3">Leaves</tissue>
    </source>
</reference>
<feature type="region of interest" description="Disordered" evidence="1">
    <location>
        <begin position="80"/>
        <end position="99"/>
    </location>
</feature>
<dbReference type="Proteomes" id="UP001141552">
    <property type="component" value="Unassembled WGS sequence"/>
</dbReference>
<feature type="signal peptide" evidence="2">
    <location>
        <begin position="1"/>
        <end position="24"/>
    </location>
</feature>
<proteinExistence type="predicted"/>